<dbReference type="PANTHER" id="PTHR43877">
    <property type="entry name" value="AMINOALKYLPHOSPHONATE N-ACETYLTRANSFERASE-RELATED-RELATED"/>
    <property type="match status" value="1"/>
</dbReference>
<protein>
    <recommendedName>
        <fullName evidence="3">N-acetyltransferase domain-containing protein</fullName>
    </recommendedName>
</protein>
<organism evidence="4 5">
    <name type="scientific">Kribbella hippodromi</name>
    <dbReference type="NCBI Taxonomy" id="434347"/>
    <lineage>
        <taxon>Bacteria</taxon>
        <taxon>Bacillati</taxon>
        <taxon>Actinomycetota</taxon>
        <taxon>Actinomycetes</taxon>
        <taxon>Propionibacteriales</taxon>
        <taxon>Kribbellaceae</taxon>
        <taxon>Kribbella</taxon>
    </lineage>
</organism>
<dbReference type="Proteomes" id="UP001501705">
    <property type="component" value="Unassembled WGS sequence"/>
</dbReference>
<dbReference type="Gene3D" id="3.40.630.30">
    <property type="match status" value="1"/>
</dbReference>
<feature type="domain" description="N-acetyltransferase" evidence="3">
    <location>
        <begin position="23"/>
        <end position="167"/>
    </location>
</feature>
<dbReference type="InterPro" id="IPR000182">
    <property type="entry name" value="GNAT_dom"/>
</dbReference>
<accession>A0ABN2E4R5</accession>
<dbReference type="InterPro" id="IPR050832">
    <property type="entry name" value="Bact_Acetyltransf"/>
</dbReference>
<name>A0ABN2E4R5_9ACTN</name>
<keyword evidence="1" id="KW-0808">Transferase</keyword>
<dbReference type="CDD" id="cd04301">
    <property type="entry name" value="NAT_SF"/>
    <property type="match status" value="1"/>
</dbReference>
<evidence type="ECO:0000256" key="1">
    <source>
        <dbReference type="ARBA" id="ARBA00022679"/>
    </source>
</evidence>
<evidence type="ECO:0000259" key="3">
    <source>
        <dbReference type="PROSITE" id="PS51186"/>
    </source>
</evidence>
<proteinExistence type="predicted"/>
<dbReference type="EMBL" id="BAAAPH010000024">
    <property type="protein sequence ID" value="GAA1596422.1"/>
    <property type="molecule type" value="Genomic_DNA"/>
</dbReference>
<evidence type="ECO:0000256" key="2">
    <source>
        <dbReference type="ARBA" id="ARBA00023315"/>
    </source>
</evidence>
<sequence>MAFSLEDVRIPAVGVDVLRPDIDELRLVAWGDVMRTVGAIERGEYAPAPAQPSQRLREQLADPRTVRWAGDLDGTVVGAAEVRPAGEPKTAFARIYVLPEMRGHGVGRSLLTEVVRDQRAAGMEILATTVLADTPGARFALDLGAAVGDELVINVLDFENLDRDSLERNVATGHDGYRLVHWSDQAPDLLVDSYALAKRAIADAPNNHLPPGAVVEWDRDLVRQSERERADRGVALWVTAAVVAGTSTVAAFTAVEVGRSTVDVGQEDTVVVREHRRHGLATWVKAAMALRLADELPNVRRLSSTTAVANTGMRAVNARTGFHELTRRLLITINIADLAERLHL</sequence>
<keyword evidence="2" id="KW-0012">Acyltransferase</keyword>
<evidence type="ECO:0000313" key="4">
    <source>
        <dbReference type="EMBL" id="GAA1596422.1"/>
    </source>
</evidence>
<dbReference type="Pfam" id="PF00583">
    <property type="entry name" value="Acetyltransf_1"/>
    <property type="match status" value="1"/>
</dbReference>
<dbReference type="InterPro" id="IPR016181">
    <property type="entry name" value="Acyl_CoA_acyltransferase"/>
</dbReference>
<evidence type="ECO:0000313" key="5">
    <source>
        <dbReference type="Proteomes" id="UP001501705"/>
    </source>
</evidence>
<dbReference type="SUPFAM" id="SSF55729">
    <property type="entry name" value="Acyl-CoA N-acyltransferases (Nat)"/>
    <property type="match status" value="2"/>
</dbReference>
<dbReference type="PROSITE" id="PS51186">
    <property type="entry name" value="GNAT"/>
    <property type="match status" value="1"/>
</dbReference>
<gene>
    <name evidence="4" type="ORF">GCM10009804_61160</name>
</gene>
<reference evidence="4 5" key="1">
    <citation type="journal article" date="2019" name="Int. J. Syst. Evol. Microbiol.">
        <title>The Global Catalogue of Microorganisms (GCM) 10K type strain sequencing project: providing services to taxonomists for standard genome sequencing and annotation.</title>
        <authorList>
            <consortium name="The Broad Institute Genomics Platform"/>
            <consortium name="The Broad Institute Genome Sequencing Center for Infectious Disease"/>
            <person name="Wu L."/>
            <person name="Ma J."/>
        </authorList>
    </citation>
    <scope>NUCLEOTIDE SEQUENCE [LARGE SCALE GENOMIC DNA]</scope>
    <source>
        <strain evidence="4 5">JCM 15572</strain>
    </source>
</reference>
<keyword evidence="5" id="KW-1185">Reference proteome</keyword>
<comment type="caution">
    <text evidence="4">The sequence shown here is derived from an EMBL/GenBank/DDBJ whole genome shotgun (WGS) entry which is preliminary data.</text>
</comment>